<dbReference type="GO" id="GO:0016887">
    <property type="term" value="F:ATP hydrolysis activity"/>
    <property type="evidence" value="ECO:0007669"/>
    <property type="project" value="InterPro"/>
</dbReference>
<comment type="similarity">
    <text evidence="1">Belongs to the SMC family. SbcC subfamily.</text>
</comment>
<dbReference type="RefSeq" id="WP_101178435.1">
    <property type="nucleotide sequence ID" value="NZ_PISE01000043.1"/>
</dbReference>
<dbReference type="SUPFAM" id="SSF52540">
    <property type="entry name" value="P-loop containing nucleoside triphosphate hydrolases"/>
    <property type="match status" value="3"/>
</dbReference>
<keyword evidence="6" id="KW-0540">Nuclease</keyword>
<dbReference type="AlphaFoldDB" id="A0A2N0YYP3"/>
<feature type="domain" description="Rad50/SbcC-type AAA" evidence="5">
    <location>
        <begin position="5"/>
        <end position="228"/>
    </location>
</feature>
<dbReference type="GO" id="GO:0004527">
    <property type="term" value="F:exonuclease activity"/>
    <property type="evidence" value="ECO:0007669"/>
    <property type="project" value="UniProtKB-KW"/>
</dbReference>
<evidence type="ECO:0000313" key="7">
    <source>
        <dbReference type="Proteomes" id="UP000233375"/>
    </source>
</evidence>
<keyword evidence="6" id="KW-0378">Hydrolase</keyword>
<evidence type="ECO:0000256" key="1">
    <source>
        <dbReference type="ARBA" id="ARBA00006930"/>
    </source>
</evidence>
<accession>A0A2N0YYP3</accession>
<evidence type="ECO:0000256" key="3">
    <source>
        <dbReference type="ARBA" id="ARBA00013368"/>
    </source>
</evidence>
<keyword evidence="6" id="KW-0269">Exonuclease</keyword>
<dbReference type="InterPro" id="IPR038729">
    <property type="entry name" value="Rad50/SbcC_AAA"/>
</dbReference>
<dbReference type="PANTHER" id="PTHR32114:SF2">
    <property type="entry name" value="ABC TRANSPORTER ABCH.3"/>
    <property type="match status" value="1"/>
</dbReference>
<keyword evidence="4" id="KW-0175">Coiled coil</keyword>
<dbReference type="GO" id="GO:0006302">
    <property type="term" value="P:double-strand break repair"/>
    <property type="evidence" value="ECO:0007669"/>
    <property type="project" value="InterPro"/>
</dbReference>
<protein>
    <recommendedName>
        <fullName evidence="3">Nuclease SbcCD subunit C</fullName>
    </recommendedName>
</protein>
<keyword evidence="7" id="KW-1185">Reference proteome</keyword>
<evidence type="ECO:0000313" key="6">
    <source>
        <dbReference type="EMBL" id="PKG22378.1"/>
    </source>
</evidence>
<name>A0A2N0YYP3_9BACI</name>
<dbReference type="OrthoDB" id="9795626at2"/>
<dbReference type="Proteomes" id="UP000233375">
    <property type="component" value="Unassembled WGS sequence"/>
</dbReference>
<dbReference type="PANTHER" id="PTHR32114">
    <property type="entry name" value="ABC TRANSPORTER ABCH.3"/>
    <property type="match status" value="1"/>
</dbReference>
<proteinExistence type="inferred from homology"/>
<evidence type="ECO:0000259" key="5">
    <source>
        <dbReference type="Pfam" id="PF13476"/>
    </source>
</evidence>
<dbReference type="Gene3D" id="3.40.50.300">
    <property type="entry name" value="P-loop containing nucleotide triphosphate hydrolases"/>
    <property type="match status" value="2"/>
</dbReference>
<dbReference type="InterPro" id="IPR027417">
    <property type="entry name" value="P-loop_NTPase"/>
</dbReference>
<sequence length="1045" mass="120994">MRPLKLTMQAFGPYANKEVIDFNVLGNRTMFVISGKTGSGKTTIFDGISYAIYGKASGEDRNGPELRSQFAKDSLLTEVKLEFKLRNKQYLIIRTPQQEKKKERGDGYRTIGATAELYAFDENGEKKLVASSIRDVDEKIKEIIQIDSNQFRQILMIPQGEFRKLLTSDSKDKEAILQKLFHTEMYKRVEEKLKEQATGLKKSVEQQLVKRTNRLSHIKSVYHEALQEALKENPENDIMLLPLLEKEIEIMESKLQKMKETLKEKSSDRDKLKQQLFDGENILKQMELRDALGLKKEELVAKQEEYKEKEKTVQLAQKANLLTKQEEICHHLKRQIDKNEASLAGSKQKLADVKRGWELSEQKFKEEEQKEPARKQLIEHLSYLKSIQQHVQLFAEKEKNLFLLSQDLKERETKKSALLVEQKKLEDMLGLFKKEKQQLDKDQLTFLANKERLINVQYLVEKIEKYKLVAQKIDSLVLMLDKREKERTNVQLRYEDSLKLLEKLQRDSHAAQAYFLAESLENDAPCPVCGSTTHPQLASKNAGIFVGEEDIKAAKADTQKLEQEKFNAENAFIKLLTEKTFLEEEKKGWIKEIQHSIDYFSSETAAECYEQITKDAARMKKEQQLLEESIKKSQKAEESLRNIEGQIQNVTLDQEKTNETVQKLSILFAEQQAEIANIKKTIPEELRDVNRYQKAIHREQQELARLENALKEAQKALEKAKELWQIETTKQEELNIRLLELKEQLKQERTIFLENMKQQGFETYSLFMAAKLPEVEIEGLLKKIQAYREEYRSVSDRYQDLYEMLKHTEKPDIEAVKTELDKLDACLQNLQQEQTNLLINIKENKQINDEVTELNEEIKELEEQYKLVGHLYDITRGQNTYRITFERFVLAAFLDDILQEANSRLLKMTSGRYQLVRKADRSKGNVQSGLELLVFDQYTGQERHVKTLSGGESFKAALSLALGLADVVQNYAGGVSLETMFIDEGFGTLDPESLDQAIETLMDIQSTGRLVGIISHVPEIKERMEVRLEVIAGQTGSTTEFRFLT</sequence>
<evidence type="ECO:0000256" key="4">
    <source>
        <dbReference type="SAM" id="Coils"/>
    </source>
</evidence>
<comment type="caution">
    <text evidence="6">The sequence shown here is derived from an EMBL/GenBank/DDBJ whole genome shotgun (WGS) entry which is preliminary data.</text>
</comment>
<dbReference type="EMBL" id="PISE01000043">
    <property type="protein sequence ID" value="PKG22378.1"/>
    <property type="molecule type" value="Genomic_DNA"/>
</dbReference>
<dbReference type="Pfam" id="PF13476">
    <property type="entry name" value="AAA_23"/>
    <property type="match status" value="1"/>
</dbReference>
<feature type="coiled-coil region" evidence="4">
    <location>
        <begin position="609"/>
        <end position="653"/>
    </location>
</feature>
<dbReference type="Pfam" id="PF13558">
    <property type="entry name" value="SbcC_Walker_B"/>
    <property type="match status" value="1"/>
</dbReference>
<evidence type="ECO:0000256" key="2">
    <source>
        <dbReference type="ARBA" id="ARBA00011322"/>
    </source>
</evidence>
<feature type="coiled-coil region" evidence="4">
    <location>
        <begin position="689"/>
        <end position="751"/>
    </location>
</feature>
<reference evidence="6 7" key="1">
    <citation type="journal article" date="2003" name="Int. J. Syst. Evol. Microbiol.">
        <title>Bacillus nealsonii sp. nov., isolated from a spacecraft-assembly facility, whose spores are gamma-radiation resistant.</title>
        <authorList>
            <person name="Venkateswaran K."/>
            <person name="Kempf M."/>
            <person name="Chen F."/>
            <person name="Satomi M."/>
            <person name="Nicholson W."/>
            <person name="Kern R."/>
        </authorList>
    </citation>
    <scope>NUCLEOTIDE SEQUENCE [LARGE SCALE GENOMIC DNA]</scope>
    <source>
        <strain evidence="6 7">FO-92</strain>
    </source>
</reference>
<organism evidence="6 7">
    <name type="scientific">Niallia nealsonii</name>
    <dbReference type="NCBI Taxonomy" id="115979"/>
    <lineage>
        <taxon>Bacteria</taxon>
        <taxon>Bacillati</taxon>
        <taxon>Bacillota</taxon>
        <taxon>Bacilli</taxon>
        <taxon>Bacillales</taxon>
        <taxon>Bacillaceae</taxon>
        <taxon>Niallia</taxon>
    </lineage>
</organism>
<feature type="coiled-coil region" evidence="4">
    <location>
        <begin position="777"/>
        <end position="871"/>
    </location>
</feature>
<gene>
    <name evidence="6" type="ORF">CWS01_17335</name>
</gene>
<comment type="subunit">
    <text evidence="2">Heterodimer of SbcC and SbcD.</text>
</comment>
<feature type="coiled-coil region" evidence="4">
    <location>
        <begin position="241"/>
        <end position="319"/>
    </location>
</feature>